<feature type="transmembrane region" description="Helical" evidence="17">
    <location>
        <begin position="716"/>
        <end position="737"/>
    </location>
</feature>
<evidence type="ECO:0000256" key="12">
    <source>
        <dbReference type="ARBA" id="ARBA00023049"/>
    </source>
</evidence>
<evidence type="ECO:0000259" key="20">
    <source>
        <dbReference type="Pfam" id="PF22251"/>
    </source>
</evidence>
<keyword evidence="9 15" id="KW-0378">Hydrolase</keyword>
<comment type="cofactor">
    <cofactor evidence="1">
        <name>Zn(2+)</name>
        <dbReference type="ChEBI" id="CHEBI:29105"/>
    </cofactor>
</comment>
<keyword evidence="12" id="KW-0482">Metalloprotease</keyword>
<feature type="domain" description="Vacuolar membrane protease transmembrane" evidence="20">
    <location>
        <begin position="436"/>
        <end position="715"/>
    </location>
</feature>
<evidence type="ECO:0000256" key="5">
    <source>
        <dbReference type="ARBA" id="ARBA00022554"/>
    </source>
</evidence>
<evidence type="ECO:0000256" key="15">
    <source>
        <dbReference type="RuleBase" id="RU361240"/>
    </source>
</evidence>
<dbReference type="EMBL" id="CAJPDQ010000006">
    <property type="protein sequence ID" value="CAF9911309.1"/>
    <property type="molecule type" value="Genomic_DNA"/>
</dbReference>
<keyword evidence="10 15" id="KW-0862">Zinc</keyword>
<feature type="transmembrane region" description="Helical" evidence="17">
    <location>
        <begin position="381"/>
        <end position="404"/>
    </location>
</feature>
<feature type="transmembrane region" description="Helical" evidence="17">
    <location>
        <begin position="469"/>
        <end position="490"/>
    </location>
</feature>
<dbReference type="InterPro" id="IPR007484">
    <property type="entry name" value="Peptidase_M28"/>
</dbReference>
<evidence type="ECO:0000256" key="6">
    <source>
        <dbReference type="ARBA" id="ARBA00022670"/>
    </source>
</evidence>
<feature type="region of interest" description="Disordered" evidence="16">
    <location>
        <begin position="571"/>
        <end position="597"/>
    </location>
</feature>
<feature type="transmembrane region" description="Helical" evidence="17">
    <location>
        <begin position="651"/>
        <end position="676"/>
    </location>
</feature>
<dbReference type="InterPro" id="IPR053975">
    <property type="entry name" value="PFF1_C"/>
</dbReference>
<sequence length="956" mass="106072">MARGWSNPLAFRPGPVTIISTLVYCTLFVALLVLHHRVPSAPPNPVPYPGLNITEAWLDLKVLTDGYHPYNSRRNDVVRNWLLQRLDEILVSNNASYSTKSGHDREFEAPVTIINDLHSNLTFTSNVTSTYFEGTNIIVYIRGSEDERDSWKTGSGSGVLVNAHYDSVSTGYGATDDGIGVITVLQLVKYFTYPGHQPRKGLVALLNNGEEDFLNGARVFARHPISSFSHTFLNLEGAGAGGKALLFRSTDTEVTKFYKGVAAPFGTVLAADIFNSGAVRSNTDYIVFDGNLGMRGLDVAFFEPRARYHTDQDDTKHTSVDSLWHMLSSSVHVLQGLTSDTSSAFDGDQQGKNKIPSGQGTNGVWFDLFGKAFLLFELHTLFAIAVTLLVVSPIILLVSIVLLAQADKLYMFSISTRASKTLGSLRVSTGGLRGFFRFPIIIILASAGVVGLALLITKLNSFIIYSSPYSVWSMMISAWLVLAWFFARVLDAVRPSAFHRSYAILWLFLINWVLLVVETVYEERLNIAAGYPILFTSTATALAALVSVLEQFGLETKDSYAEKHSQANSEEALYRGSSEHAEQDPTPAEEATESTSLLRDSKRTTFAKYPSSNRDQAASDDNESINDDSSLYPGIYKHEQLWSGRLPSWTWVLQLLLLVPMPCILLIQIGLLLTSAANQTIADGNSPLVIYLALSILTVLIMAPIGPFLHRYTYHLPMFLILVLIGTTIYNTLAFPFSGNNRLKVYFIQRVDLDSGLNSVSLMSPKKYFLNQIIETLPSASGQKIEYTNSLLRKDTVEATWTGIPPEVVPNPHPGIPPLIGSQTWIEFNIARYNKTKSATITLSGKNTRACRLRFKSPITHFQVQGSDYDPRFPVFPGEGIEEIRLWSREWDGKWVVHFEWQDLPGMDGRVVCLWNDEDGKRLIPAIEEVRRFAPDWVAVTKASDGLVEGSKAFAV</sequence>
<dbReference type="InterPro" id="IPR048024">
    <property type="entry name" value="Fxna-like_M28_dom"/>
</dbReference>
<feature type="transmembrane region" description="Helical" evidence="17">
    <location>
        <begin position="528"/>
        <end position="549"/>
    </location>
</feature>
<dbReference type="Pfam" id="PF22250">
    <property type="entry name" value="PFF1_C"/>
    <property type="match status" value="1"/>
</dbReference>
<evidence type="ECO:0000256" key="17">
    <source>
        <dbReference type="SAM" id="Phobius"/>
    </source>
</evidence>
<evidence type="ECO:0000256" key="13">
    <source>
        <dbReference type="ARBA" id="ARBA00023136"/>
    </source>
</evidence>
<evidence type="ECO:0000256" key="9">
    <source>
        <dbReference type="ARBA" id="ARBA00022801"/>
    </source>
</evidence>
<feature type="transmembrane region" description="Helical" evidence="17">
    <location>
        <begin position="435"/>
        <end position="457"/>
    </location>
</feature>
<evidence type="ECO:0000259" key="19">
    <source>
        <dbReference type="Pfam" id="PF22250"/>
    </source>
</evidence>
<dbReference type="GO" id="GO:0006508">
    <property type="term" value="P:proteolysis"/>
    <property type="evidence" value="ECO:0007669"/>
    <property type="project" value="UniProtKB-KW"/>
</dbReference>
<keyword evidence="8 15" id="KW-0479">Metal-binding</keyword>
<evidence type="ECO:0000313" key="22">
    <source>
        <dbReference type="Proteomes" id="UP000664169"/>
    </source>
</evidence>
<dbReference type="Pfam" id="PF22251">
    <property type="entry name" value="PFF1_TM"/>
    <property type="match status" value="1"/>
</dbReference>
<dbReference type="SUPFAM" id="SSF53187">
    <property type="entry name" value="Zn-dependent exopeptidases"/>
    <property type="match status" value="1"/>
</dbReference>
<evidence type="ECO:0000256" key="14">
    <source>
        <dbReference type="ARBA" id="ARBA00023180"/>
    </source>
</evidence>
<comment type="similarity">
    <text evidence="4 15">Belongs to the peptidase M28 family.</text>
</comment>
<evidence type="ECO:0000256" key="8">
    <source>
        <dbReference type="ARBA" id="ARBA00022723"/>
    </source>
</evidence>
<dbReference type="InterPro" id="IPR045175">
    <property type="entry name" value="M28_fam"/>
</dbReference>
<protein>
    <recommendedName>
        <fullName evidence="15">Peptide hydrolase</fullName>
        <ecNumber evidence="15">3.4.-.-</ecNumber>
    </recommendedName>
</protein>
<feature type="transmembrane region" description="Helical" evidence="17">
    <location>
        <begin position="15"/>
        <end position="34"/>
    </location>
</feature>
<dbReference type="OrthoDB" id="76293at2759"/>
<evidence type="ECO:0000256" key="1">
    <source>
        <dbReference type="ARBA" id="ARBA00001947"/>
    </source>
</evidence>
<keyword evidence="7 17" id="KW-0812">Transmembrane</keyword>
<dbReference type="CDD" id="cd03875">
    <property type="entry name" value="M28_Fxna_like"/>
    <property type="match status" value="1"/>
</dbReference>
<organism evidence="21 22">
    <name type="scientific">Gomphillus americanus</name>
    <dbReference type="NCBI Taxonomy" id="1940652"/>
    <lineage>
        <taxon>Eukaryota</taxon>
        <taxon>Fungi</taxon>
        <taxon>Dikarya</taxon>
        <taxon>Ascomycota</taxon>
        <taxon>Pezizomycotina</taxon>
        <taxon>Lecanoromycetes</taxon>
        <taxon>OSLEUM clade</taxon>
        <taxon>Ostropomycetidae</taxon>
        <taxon>Ostropales</taxon>
        <taxon>Graphidaceae</taxon>
        <taxon>Gomphilloideae</taxon>
        <taxon>Gomphillus</taxon>
    </lineage>
</organism>
<evidence type="ECO:0000256" key="3">
    <source>
        <dbReference type="ARBA" id="ARBA00004128"/>
    </source>
</evidence>
<evidence type="ECO:0000256" key="4">
    <source>
        <dbReference type="ARBA" id="ARBA00010918"/>
    </source>
</evidence>
<dbReference type="PANTHER" id="PTHR12147">
    <property type="entry name" value="METALLOPEPTIDASE M28 FAMILY MEMBER"/>
    <property type="match status" value="1"/>
</dbReference>
<dbReference type="EC" id="3.4.-.-" evidence="15"/>
<evidence type="ECO:0000256" key="2">
    <source>
        <dbReference type="ARBA" id="ARBA00003273"/>
    </source>
</evidence>
<feature type="transmembrane region" description="Helical" evidence="17">
    <location>
        <begin position="502"/>
        <end position="521"/>
    </location>
</feature>
<evidence type="ECO:0000256" key="7">
    <source>
        <dbReference type="ARBA" id="ARBA00022692"/>
    </source>
</evidence>
<feature type="transmembrane region" description="Helical" evidence="17">
    <location>
        <begin position="688"/>
        <end position="710"/>
    </location>
</feature>
<accession>A0A8H3ETU1</accession>
<keyword evidence="5" id="KW-0926">Vacuole</keyword>
<dbReference type="GO" id="GO:0005774">
    <property type="term" value="C:vacuolar membrane"/>
    <property type="evidence" value="ECO:0007669"/>
    <property type="project" value="UniProtKB-SubCell"/>
</dbReference>
<keyword evidence="11 17" id="KW-1133">Transmembrane helix</keyword>
<feature type="domain" description="Vacuolar membrane protease C-terminal" evidence="19">
    <location>
        <begin position="743"/>
        <end position="949"/>
    </location>
</feature>
<comment type="function">
    <text evidence="2">May be involved in vacuolar sorting and osmoregulation.</text>
</comment>
<dbReference type="Gene3D" id="3.40.630.10">
    <property type="entry name" value="Zn peptidases"/>
    <property type="match status" value="1"/>
</dbReference>
<evidence type="ECO:0000256" key="16">
    <source>
        <dbReference type="SAM" id="MobiDB-lite"/>
    </source>
</evidence>
<dbReference type="PANTHER" id="PTHR12147:SF58">
    <property type="entry name" value="VACUOLAR MEMBRANE PROTEASE"/>
    <property type="match status" value="1"/>
</dbReference>
<evidence type="ECO:0000256" key="11">
    <source>
        <dbReference type="ARBA" id="ARBA00022989"/>
    </source>
</evidence>
<dbReference type="AlphaFoldDB" id="A0A8H3ETU1"/>
<comment type="caution">
    <text evidence="21">The sequence shown here is derived from an EMBL/GenBank/DDBJ whole genome shotgun (WGS) entry which is preliminary data.</text>
</comment>
<dbReference type="Pfam" id="PF04389">
    <property type="entry name" value="Peptidase_M28"/>
    <property type="match status" value="1"/>
</dbReference>
<dbReference type="FunFam" id="3.40.630.10:FF:000057">
    <property type="entry name" value="Vacuolar membrane protease"/>
    <property type="match status" value="1"/>
</dbReference>
<dbReference type="InterPro" id="IPR053976">
    <property type="entry name" value="PFF1_TM"/>
</dbReference>
<dbReference type="Proteomes" id="UP000664169">
    <property type="component" value="Unassembled WGS sequence"/>
</dbReference>
<keyword evidence="6 15" id="KW-0645">Protease</keyword>
<keyword evidence="14" id="KW-0325">Glycoprotein</keyword>
<dbReference type="GO" id="GO:0046872">
    <property type="term" value="F:metal ion binding"/>
    <property type="evidence" value="ECO:0007669"/>
    <property type="project" value="UniProtKB-KW"/>
</dbReference>
<keyword evidence="13 17" id="KW-0472">Membrane</keyword>
<proteinExistence type="inferred from homology"/>
<keyword evidence="22" id="KW-1185">Reference proteome</keyword>
<name>A0A8H3ETU1_9LECA</name>
<feature type="domain" description="Peptidase M28" evidence="18">
    <location>
        <begin position="156"/>
        <end position="328"/>
    </location>
</feature>
<evidence type="ECO:0000256" key="10">
    <source>
        <dbReference type="ARBA" id="ARBA00022833"/>
    </source>
</evidence>
<comment type="subcellular location">
    <subcellularLocation>
        <location evidence="3">Vacuole membrane</location>
        <topology evidence="3">Multi-pass membrane protein</topology>
    </subcellularLocation>
</comment>
<evidence type="ECO:0000259" key="18">
    <source>
        <dbReference type="Pfam" id="PF04389"/>
    </source>
</evidence>
<evidence type="ECO:0000313" key="21">
    <source>
        <dbReference type="EMBL" id="CAF9911309.1"/>
    </source>
</evidence>
<dbReference type="GO" id="GO:0008235">
    <property type="term" value="F:metalloexopeptidase activity"/>
    <property type="evidence" value="ECO:0007669"/>
    <property type="project" value="InterPro"/>
</dbReference>
<reference evidence="21" key="1">
    <citation type="submission" date="2021-03" db="EMBL/GenBank/DDBJ databases">
        <authorList>
            <person name="Tagirdzhanova G."/>
        </authorList>
    </citation>
    <scope>NUCLEOTIDE SEQUENCE</scope>
</reference>
<gene>
    <name evidence="21" type="ORF">GOMPHAMPRED_007370</name>
</gene>